<dbReference type="PANTHER" id="PTHR46527:SF1">
    <property type="entry name" value="NUCLEOPORIN NUP42"/>
    <property type="match status" value="1"/>
</dbReference>
<dbReference type="GeneID" id="106170448"/>
<evidence type="ECO:0000256" key="9">
    <source>
        <dbReference type="PROSITE-ProRule" id="PRU00723"/>
    </source>
</evidence>
<dbReference type="AlphaFoldDB" id="A0A1S3J5T8"/>
<name>A0A1S3J5T8_LINAN</name>
<keyword evidence="5" id="KW-0539">Nucleus</keyword>
<dbReference type="InterPro" id="IPR000571">
    <property type="entry name" value="Znf_CCCH"/>
</dbReference>
<evidence type="ECO:0000256" key="8">
    <source>
        <dbReference type="ARBA" id="ARBA00042384"/>
    </source>
</evidence>
<keyword evidence="12" id="KW-1185">Reference proteome</keyword>
<gene>
    <name evidence="13" type="primary">LOC106170448</name>
</gene>
<dbReference type="PROSITE" id="PS50103">
    <property type="entry name" value="ZF_C3H1"/>
    <property type="match status" value="1"/>
</dbReference>
<proteinExistence type="predicted"/>
<dbReference type="KEGG" id="lak:106170448"/>
<evidence type="ECO:0000256" key="2">
    <source>
        <dbReference type="ARBA" id="ARBA00022723"/>
    </source>
</evidence>
<dbReference type="InterPro" id="IPR051767">
    <property type="entry name" value="Nucleoporin_NUP42"/>
</dbReference>
<evidence type="ECO:0000256" key="10">
    <source>
        <dbReference type="SAM" id="MobiDB-lite"/>
    </source>
</evidence>
<dbReference type="GO" id="GO:0008270">
    <property type="term" value="F:zinc ion binding"/>
    <property type="evidence" value="ECO:0007669"/>
    <property type="project" value="UniProtKB-KW"/>
</dbReference>
<dbReference type="InterPro" id="IPR041367">
    <property type="entry name" value="Znf-CCCH_4"/>
</dbReference>
<feature type="compositionally biased region" description="Low complexity" evidence="10">
    <location>
        <begin position="181"/>
        <end position="191"/>
    </location>
</feature>
<keyword evidence="4 9" id="KW-0862">Zinc</keyword>
<feature type="compositionally biased region" description="Gly residues" evidence="10">
    <location>
        <begin position="192"/>
        <end position="202"/>
    </location>
</feature>
<dbReference type="OrthoDB" id="20729at2759"/>
<feature type="compositionally biased region" description="Polar residues" evidence="10">
    <location>
        <begin position="384"/>
        <end position="405"/>
    </location>
</feature>
<feature type="region of interest" description="Disordered" evidence="10">
    <location>
        <begin position="355"/>
        <end position="423"/>
    </location>
</feature>
<dbReference type="GO" id="GO:0031965">
    <property type="term" value="C:nuclear membrane"/>
    <property type="evidence" value="ECO:0007669"/>
    <property type="project" value="UniProtKB-SubCell"/>
</dbReference>
<evidence type="ECO:0000259" key="11">
    <source>
        <dbReference type="PROSITE" id="PS50103"/>
    </source>
</evidence>
<dbReference type="RefSeq" id="XP_013405760.1">
    <property type="nucleotide sequence ID" value="XM_013550306.2"/>
</dbReference>
<evidence type="ECO:0000256" key="5">
    <source>
        <dbReference type="ARBA" id="ARBA00023242"/>
    </source>
</evidence>
<feature type="domain" description="C3H1-type" evidence="11">
    <location>
        <begin position="1"/>
        <end position="25"/>
    </location>
</feature>
<dbReference type="SMART" id="SM00356">
    <property type="entry name" value="ZnF_C3H1"/>
    <property type="match status" value="1"/>
</dbReference>
<evidence type="ECO:0000256" key="1">
    <source>
        <dbReference type="ARBA" id="ARBA00004335"/>
    </source>
</evidence>
<evidence type="ECO:0000313" key="12">
    <source>
        <dbReference type="Proteomes" id="UP000085678"/>
    </source>
</evidence>
<comment type="function">
    <text evidence="6">Required for the export of mRNAs containing poly(A) tails from the nucleus into the cytoplasm.</text>
</comment>
<evidence type="ECO:0000313" key="13">
    <source>
        <dbReference type="RefSeq" id="XP_013405760.1"/>
    </source>
</evidence>
<dbReference type="InParanoid" id="A0A1S3J5T8"/>
<dbReference type="Gene3D" id="4.10.1000.10">
    <property type="entry name" value="Zinc finger, CCCH-type"/>
    <property type="match status" value="1"/>
</dbReference>
<feature type="region of interest" description="Disordered" evidence="10">
    <location>
        <begin position="177"/>
        <end position="234"/>
    </location>
</feature>
<accession>A0A1S3J5T8</accession>
<evidence type="ECO:0000256" key="4">
    <source>
        <dbReference type="ARBA" id="ARBA00022833"/>
    </source>
</evidence>
<reference evidence="13" key="1">
    <citation type="submission" date="2025-08" db="UniProtKB">
        <authorList>
            <consortium name="RefSeq"/>
        </authorList>
    </citation>
    <scope>IDENTIFICATION</scope>
    <source>
        <tissue evidence="13">Gonads</tissue>
    </source>
</reference>
<dbReference type="Proteomes" id="UP000085678">
    <property type="component" value="Unplaced"/>
</dbReference>
<feature type="compositionally biased region" description="Gly residues" evidence="10">
    <location>
        <begin position="310"/>
        <end position="320"/>
    </location>
</feature>
<feature type="compositionally biased region" description="Polar residues" evidence="10">
    <location>
        <begin position="355"/>
        <end position="376"/>
    </location>
</feature>
<protein>
    <recommendedName>
        <fullName evidence="7">Nucleoporin NUP42</fullName>
    </recommendedName>
    <alternativeName>
        <fullName evidence="8">Nucleoporin-like protein 2</fullName>
    </alternativeName>
</protein>
<sequence length="447" mass="46764">MVLCKFFAQGYCRYGDSCRFEHQKPGQGGGRGGSGKSVSFRDTFGQNQNPFKWLGQGQRQDGHQGQGTSQLPMATRDLSPTEIMDLISKEMTVWETSKMWPFSCYTYSKEEPSISGFSDFSPEELRLEGYQARANGTWSAYQQRESELAREYMARRQEFKKPNLHVKQKLLQEIENARQKSTSGSGSTFGSPGFGGQSGLFGGTQSSSTGMTQSIFGGGQTQGPSGTATASAGLFGVGSGGQGASGGTTGLFGKPNPTASGGPVTSLFGKPTSTIFGGSSPGVNNSNNTGLFGKTSSGTGLFSSSNQGQGLFGGQIGSPGQGQSVFGGQATFGGGAAIQQSSLFGKPQAQVQGFTQAQSGSQPTQTASHLTQSGGVQPSGFGSPLSQQAQLGGQLPQSHTQSTSAGPHKSRYTPLDQLTDEEKEQFTAAKFTLGKIPTRPPPKELCT</sequence>
<feature type="region of interest" description="Disordered" evidence="10">
    <location>
        <begin position="246"/>
        <end position="267"/>
    </location>
</feature>
<dbReference type="SUPFAM" id="SSF90229">
    <property type="entry name" value="CCCH zinc finger"/>
    <property type="match status" value="1"/>
</dbReference>
<evidence type="ECO:0000256" key="6">
    <source>
        <dbReference type="ARBA" id="ARBA00037262"/>
    </source>
</evidence>
<feature type="compositionally biased region" description="Low complexity" evidence="10">
    <location>
        <begin position="203"/>
        <end position="214"/>
    </location>
</feature>
<organism evidence="12 13">
    <name type="scientific">Lingula anatina</name>
    <name type="common">Brachiopod</name>
    <name type="synonym">Lingula unguis</name>
    <dbReference type="NCBI Taxonomy" id="7574"/>
    <lineage>
        <taxon>Eukaryota</taxon>
        <taxon>Metazoa</taxon>
        <taxon>Spiralia</taxon>
        <taxon>Lophotrochozoa</taxon>
        <taxon>Brachiopoda</taxon>
        <taxon>Linguliformea</taxon>
        <taxon>Lingulata</taxon>
        <taxon>Lingulida</taxon>
        <taxon>Linguloidea</taxon>
        <taxon>Lingulidae</taxon>
        <taxon>Lingula</taxon>
    </lineage>
</organism>
<keyword evidence="2 9" id="KW-0479">Metal-binding</keyword>
<feature type="region of interest" description="Disordered" evidence="10">
    <location>
        <begin position="298"/>
        <end position="328"/>
    </location>
</feature>
<feature type="zinc finger region" description="C3H1-type" evidence="9">
    <location>
        <begin position="1"/>
        <end position="25"/>
    </location>
</feature>
<dbReference type="InterPro" id="IPR036855">
    <property type="entry name" value="Znf_CCCH_sf"/>
</dbReference>
<evidence type="ECO:0000256" key="7">
    <source>
        <dbReference type="ARBA" id="ARBA00039886"/>
    </source>
</evidence>
<dbReference type="PANTHER" id="PTHR46527">
    <property type="entry name" value="NUCLEOPORIN-LIKE PROTEIN 2"/>
    <property type="match status" value="1"/>
</dbReference>
<evidence type="ECO:0000256" key="3">
    <source>
        <dbReference type="ARBA" id="ARBA00022771"/>
    </source>
</evidence>
<dbReference type="Pfam" id="PF18044">
    <property type="entry name" value="zf-CCCH_4"/>
    <property type="match status" value="1"/>
</dbReference>
<comment type="subcellular location">
    <subcellularLocation>
        <location evidence="1">Nucleus membrane</location>
        <topology evidence="1">Peripheral membrane protein</topology>
        <orientation evidence="1">Cytoplasmic side</orientation>
    </subcellularLocation>
</comment>
<dbReference type="STRING" id="7574.A0A1S3J5T8"/>
<keyword evidence="3 9" id="KW-0863">Zinc-finger</keyword>